<dbReference type="InterPro" id="IPR036388">
    <property type="entry name" value="WH-like_DNA-bd_sf"/>
</dbReference>
<evidence type="ECO:0000259" key="4">
    <source>
        <dbReference type="PROSITE" id="PS50043"/>
    </source>
</evidence>
<evidence type="ECO:0000259" key="5">
    <source>
        <dbReference type="PROSITE" id="PS50110"/>
    </source>
</evidence>
<dbReference type="CDD" id="cd17535">
    <property type="entry name" value="REC_NarL-like"/>
    <property type="match status" value="1"/>
</dbReference>
<feature type="modified residue" description="4-aspartylphosphate" evidence="3">
    <location>
        <position position="56"/>
    </location>
</feature>
<dbReference type="Pfam" id="PF00196">
    <property type="entry name" value="GerE"/>
    <property type="match status" value="1"/>
</dbReference>
<keyword evidence="1 3" id="KW-0597">Phosphoprotein</keyword>
<reference evidence="6 7" key="1">
    <citation type="submission" date="2017-12" db="EMBL/GenBank/DDBJ databases">
        <title>Genome sequence of the active heterotrophic nitrifier-denitrifier, Cupriavidus pauculus UM1.</title>
        <authorList>
            <person name="Putonti C."/>
            <person name="Castignetti D."/>
        </authorList>
    </citation>
    <scope>NUCLEOTIDE SEQUENCE [LARGE SCALE GENOMIC DNA]</scope>
    <source>
        <strain evidence="6 7">UM1</strain>
    </source>
</reference>
<dbReference type="InterPro" id="IPR000792">
    <property type="entry name" value="Tscrpt_reg_LuxR_C"/>
</dbReference>
<dbReference type="SMART" id="SM00421">
    <property type="entry name" value="HTH_LUXR"/>
    <property type="match status" value="1"/>
</dbReference>
<dbReference type="PANTHER" id="PTHR43214:SF17">
    <property type="entry name" value="TRANSCRIPTIONAL REGULATORY PROTEIN RCSB"/>
    <property type="match status" value="1"/>
</dbReference>
<organism evidence="6 7">
    <name type="scientific">Cupriavidus pauculus</name>
    <dbReference type="NCBI Taxonomy" id="82633"/>
    <lineage>
        <taxon>Bacteria</taxon>
        <taxon>Pseudomonadati</taxon>
        <taxon>Pseudomonadota</taxon>
        <taxon>Betaproteobacteria</taxon>
        <taxon>Burkholderiales</taxon>
        <taxon>Burkholderiaceae</taxon>
        <taxon>Cupriavidus</taxon>
    </lineage>
</organism>
<evidence type="ECO:0000256" key="3">
    <source>
        <dbReference type="PROSITE-ProRule" id="PRU00169"/>
    </source>
</evidence>
<dbReference type="OrthoDB" id="8585266at2"/>
<dbReference type="InterPro" id="IPR058245">
    <property type="entry name" value="NreC/VraR/RcsB-like_REC"/>
</dbReference>
<accession>A0A2N5C7N7</accession>
<dbReference type="Proteomes" id="UP000234341">
    <property type="component" value="Unassembled WGS sequence"/>
</dbReference>
<proteinExistence type="predicted"/>
<dbReference type="InterPro" id="IPR039420">
    <property type="entry name" value="WalR-like"/>
</dbReference>
<dbReference type="SUPFAM" id="SSF52172">
    <property type="entry name" value="CheY-like"/>
    <property type="match status" value="1"/>
</dbReference>
<dbReference type="GO" id="GO:0006355">
    <property type="term" value="P:regulation of DNA-templated transcription"/>
    <property type="evidence" value="ECO:0007669"/>
    <property type="project" value="InterPro"/>
</dbReference>
<dbReference type="GO" id="GO:0000160">
    <property type="term" value="P:phosphorelay signal transduction system"/>
    <property type="evidence" value="ECO:0007669"/>
    <property type="project" value="InterPro"/>
</dbReference>
<evidence type="ECO:0000256" key="2">
    <source>
        <dbReference type="ARBA" id="ARBA00023125"/>
    </source>
</evidence>
<dbReference type="InterPro" id="IPR001789">
    <property type="entry name" value="Sig_transdc_resp-reg_receiver"/>
</dbReference>
<dbReference type="PRINTS" id="PR00038">
    <property type="entry name" value="HTHLUXR"/>
</dbReference>
<evidence type="ECO:0000256" key="1">
    <source>
        <dbReference type="ARBA" id="ARBA00022553"/>
    </source>
</evidence>
<dbReference type="Pfam" id="PF00072">
    <property type="entry name" value="Response_reg"/>
    <property type="match status" value="1"/>
</dbReference>
<name>A0A2N5C7N7_9BURK</name>
<dbReference type="Gene3D" id="1.10.10.10">
    <property type="entry name" value="Winged helix-like DNA-binding domain superfamily/Winged helix DNA-binding domain"/>
    <property type="match status" value="1"/>
</dbReference>
<sequence length="209" mass="23034">MTTIRVMPAEDHPFVVFGLREMLGKRLDFKVVAEDTNPHLLLDKLAHIECDVLITDFSKSCDDAPDGLALLHSIRVRFPNVRIVVLTMLDNPGLLGSMRKAGELSLLNKRDGLQELPNAIIAPFQRREQVSASVRESLARLGTGNPEAIAIGKLSPREIEVLRLYVGGMTTSDIVRHQNRSINTVSTQKHSAKRKIGVKNDAIGQGLKA</sequence>
<dbReference type="SUPFAM" id="SSF46894">
    <property type="entry name" value="C-terminal effector domain of the bipartite response regulators"/>
    <property type="match status" value="1"/>
</dbReference>
<dbReference type="InterPro" id="IPR016032">
    <property type="entry name" value="Sig_transdc_resp-reg_C-effctor"/>
</dbReference>
<comment type="caution">
    <text evidence="6">The sequence shown here is derived from an EMBL/GenBank/DDBJ whole genome shotgun (WGS) entry which is preliminary data.</text>
</comment>
<dbReference type="PROSITE" id="PS50110">
    <property type="entry name" value="RESPONSE_REGULATORY"/>
    <property type="match status" value="1"/>
</dbReference>
<feature type="domain" description="Response regulatory" evidence="5">
    <location>
        <begin position="5"/>
        <end position="124"/>
    </location>
</feature>
<evidence type="ECO:0000313" key="6">
    <source>
        <dbReference type="EMBL" id="PLP98234.1"/>
    </source>
</evidence>
<dbReference type="Gene3D" id="3.40.50.2300">
    <property type="match status" value="1"/>
</dbReference>
<dbReference type="EMBL" id="PJRP01000012">
    <property type="protein sequence ID" value="PLP98234.1"/>
    <property type="molecule type" value="Genomic_DNA"/>
</dbReference>
<dbReference type="PANTHER" id="PTHR43214">
    <property type="entry name" value="TWO-COMPONENT RESPONSE REGULATOR"/>
    <property type="match status" value="1"/>
</dbReference>
<dbReference type="SMART" id="SM00448">
    <property type="entry name" value="REC"/>
    <property type="match status" value="1"/>
</dbReference>
<gene>
    <name evidence="6" type="ORF">CYJ10_22245</name>
</gene>
<dbReference type="InterPro" id="IPR011006">
    <property type="entry name" value="CheY-like_superfamily"/>
</dbReference>
<dbReference type="GO" id="GO:0003677">
    <property type="term" value="F:DNA binding"/>
    <property type="evidence" value="ECO:0007669"/>
    <property type="project" value="UniProtKB-KW"/>
</dbReference>
<protein>
    <submittedName>
        <fullName evidence="6">DNA-binding response regulator</fullName>
    </submittedName>
</protein>
<dbReference type="PROSITE" id="PS50043">
    <property type="entry name" value="HTH_LUXR_2"/>
    <property type="match status" value="1"/>
</dbReference>
<dbReference type="AlphaFoldDB" id="A0A2N5C7N7"/>
<dbReference type="CDD" id="cd06170">
    <property type="entry name" value="LuxR_C_like"/>
    <property type="match status" value="1"/>
</dbReference>
<keyword evidence="2 6" id="KW-0238">DNA-binding</keyword>
<evidence type="ECO:0000313" key="7">
    <source>
        <dbReference type="Proteomes" id="UP000234341"/>
    </source>
</evidence>
<feature type="domain" description="HTH luxR-type" evidence="4">
    <location>
        <begin position="147"/>
        <end position="209"/>
    </location>
</feature>